<dbReference type="AlphaFoldDB" id="A0A9P6TEI5"/>
<feature type="compositionally biased region" description="Polar residues" evidence="6">
    <location>
        <begin position="284"/>
        <end position="304"/>
    </location>
</feature>
<evidence type="ECO:0000256" key="1">
    <source>
        <dbReference type="ARBA" id="ARBA00004141"/>
    </source>
</evidence>
<gene>
    <name evidence="8" type="ORF">CROQUDRAFT_669643</name>
</gene>
<dbReference type="InterPro" id="IPR007277">
    <property type="entry name" value="Svp26/Tex261"/>
</dbReference>
<reference evidence="8" key="1">
    <citation type="submission" date="2013-11" db="EMBL/GenBank/DDBJ databases">
        <title>Genome sequence of the fusiform rust pathogen reveals effectors for host alternation and coevolution with pine.</title>
        <authorList>
            <consortium name="DOE Joint Genome Institute"/>
            <person name="Smith K."/>
            <person name="Pendleton A."/>
            <person name="Kubisiak T."/>
            <person name="Anderson C."/>
            <person name="Salamov A."/>
            <person name="Aerts A."/>
            <person name="Riley R."/>
            <person name="Clum A."/>
            <person name="Lindquist E."/>
            <person name="Ence D."/>
            <person name="Campbell M."/>
            <person name="Kronenberg Z."/>
            <person name="Feau N."/>
            <person name="Dhillon B."/>
            <person name="Hamelin R."/>
            <person name="Burleigh J."/>
            <person name="Smith J."/>
            <person name="Yandell M."/>
            <person name="Nelson C."/>
            <person name="Grigoriev I."/>
            <person name="Davis J."/>
        </authorList>
    </citation>
    <scope>NUCLEOTIDE SEQUENCE</scope>
    <source>
        <strain evidence="8">G11</strain>
    </source>
</reference>
<dbReference type="Proteomes" id="UP000886653">
    <property type="component" value="Unassembled WGS sequence"/>
</dbReference>
<evidence type="ECO:0000256" key="7">
    <source>
        <dbReference type="SAM" id="Phobius"/>
    </source>
</evidence>
<proteinExistence type="inferred from homology"/>
<dbReference type="Pfam" id="PF04148">
    <property type="entry name" value="Erv26"/>
    <property type="match status" value="1"/>
</dbReference>
<dbReference type="GO" id="GO:0000139">
    <property type="term" value="C:Golgi membrane"/>
    <property type="evidence" value="ECO:0007669"/>
    <property type="project" value="TreeGrafter"/>
</dbReference>
<evidence type="ECO:0000313" key="8">
    <source>
        <dbReference type="EMBL" id="KAG0148780.1"/>
    </source>
</evidence>
<keyword evidence="4 7" id="KW-1133">Transmembrane helix</keyword>
<keyword evidence="3 7" id="KW-0812">Transmembrane</keyword>
<evidence type="ECO:0000256" key="5">
    <source>
        <dbReference type="ARBA" id="ARBA00023136"/>
    </source>
</evidence>
<evidence type="ECO:0000256" key="6">
    <source>
        <dbReference type="SAM" id="MobiDB-lite"/>
    </source>
</evidence>
<keyword evidence="5 7" id="KW-0472">Membrane</keyword>
<dbReference type="EMBL" id="MU167233">
    <property type="protein sequence ID" value="KAG0148780.1"/>
    <property type="molecule type" value="Genomic_DNA"/>
</dbReference>
<dbReference type="GO" id="GO:0097020">
    <property type="term" value="F:COPII receptor activity"/>
    <property type="evidence" value="ECO:0007669"/>
    <property type="project" value="InterPro"/>
</dbReference>
<evidence type="ECO:0000256" key="3">
    <source>
        <dbReference type="ARBA" id="ARBA00022692"/>
    </source>
</evidence>
<dbReference type="OrthoDB" id="28257at2759"/>
<dbReference type="GO" id="GO:0005789">
    <property type="term" value="C:endoplasmic reticulum membrane"/>
    <property type="evidence" value="ECO:0007669"/>
    <property type="project" value="TreeGrafter"/>
</dbReference>
<evidence type="ECO:0000313" key="9">
    <source>
        <dbReference type="Proteomes" id="UP000886653"/>
    </source>
</evidence>
<dbReference type="GO" id="GO:0030134">
    <property type="term" value="C:COPII-coated ER to Golgi transport vesicle"/>
    <property type="evidence" value="ECO:0007669"/>
    <property type="project" value="TreeGrafter"/>
</dbReference>
<dbReference type="PANTHER" id="PTHR13144">
    <property type="entry name" value="TEX261 PROTEIN"/>
    <property type="match status" value="1"/>
</dbReference>
<feature type="compositionally biased region" description="Low complexity" evidence="6">
    <location>
        <begin position="316"/>
        <end position="328"/>
    </location>
</feature>
<comment type="subcellular location">
    <subcellularLocation>
        <location evidence="1">Membrane</location>
        <topology evidence="1">Multi-pass membrane protein</topology>
    </subcellularLocation>
</comment>
<feature type="transmembrane region" description="Helical" evidence="7">
    <location>
        <begin position="6"/>
        <end position="31"/>
    </location>
</feature>
<protein>
    <recommendedName>
        <fullName evidence="10">DUF396-domain-containing protein</fullName>
    </recommendedName>
</protein>
<sequence>MSLLHLISFIATLLALALVTICLASGLLYVAEIIEEHSQSAKKIGRQIVYVIIFVHFAIYFSDGLPLGLTLLGVTCHLVYLTNFSKSWPFISLTSPSFIASCLLVIVDHFAWFFYFADRARDPVRHHVSYRQPYRPAWDDHFNRKPVTDPLTFLDITTFFAFCIWLVPFFLFLSLSANDNVLPSLNGEQPATPPFISAQPPTPIKMSQEIRYDPAKLNHEHFPLQHARASLLKGLLQSCFTFIPLIRRHPLSGGRTSSRPNEGLIASPSTSCPPTPSCAWPTHPSATSLSPTTPNRSASSTTFSCVGRSPPPSTPSPTSVTTPSPRRTFVPTALVFPSPTSTGTEQQRSCSSSSLHERPSSGALLGQFLPHKRRASPSPASANGRLFAEEGGGLYDESINSPTMLASSG</sequence>
<feature type="compositionally biased region" description="Polar residues" evidence="6">
    <location>
        <begin position="338"/>
        <end position="354"/>
    </location>
</feature>
<feature type="region of interest" description="Disordered" evidence="6">
    <location>
        <begin position="251"/>
        <end position="409"/>
    </location>
</feature>
<evidence type="ECO:0000256" key="2">
    <source>
        <dbReference type="ARBA" id="ARBA00008096"/>
    </source>
</evidence>
<dbReference type="PANTHER" id="PTHR13144:SF0">
    <property type="entry name" value="PROTEIN TEX261"/>
    <property type="match status" value="1"/>
</dbReference>
<comment type="similarity">
    <text evidence="2">Belongs to the SVP26 family.</text>
</comment>
<feature type="transmembrane region" description="Helical" evidence="7">
    <location>
        <begin position="97"/>
        <end position="117"/>
    </location>
</feature>
<accession>A0A9P6TEI5</accession>
<feature type="transmembrane region" description="Helical" evidence="7">
    <location>
        <begin position="156"/>
        <end position="175"/>
    </location>
</feature>
<evidence type="ECO:0000256" key="4">
    <source>
        <dbReference type="ARBA" id="ARBA00022989"/>
    </source>
</evidence>
<name>A0A9P6TEI5_9BASI</name>
<comment type="caution">
    <text evidence="8">The sequence shown here is derived from an EMBL/GenBank/DDBJ whole genome shotgun (WGS) entry which is preliminary data.</text>
</comment>
<organism evidence="8 9">
    <name type="scientific">Cronartium quercuum f. sp. fusiforme G11</name>
    <dbReference type="NCBI Taxonomy" id="708437"/>
    <lineage>
        <taxon>Eukaryota</taxon>
        <taxon>Fungi</taxon>
        <taxon>Dikarya</taxon>
        <taxon>Basidiomycota</taxon>
        <taxon>Pucciniomycotina</taxon>
        <taxon>Pucciniomycetes</taxon>
        <taxon>Pucciniales</taxon>
        <taxon>Coleosporiaceae</taxon>
        <taxon>Cronartium</taxon>
    </lineage>
</organism>
<keyword evidence="9" id="KW-1185">Reference proteome</keyword>
<evidence type="ECO:0008006" key="10">
    <source>
        <dbReference type="Google" id="ProtNLM"/>
    </source>
</evidence>
<feature type="compositionally biased region" description="Polar residues" evidence="6">
    <location>
        <begin position="398"/>
        <end position="409"/>
    </location>
</feature>
<dbReference type="GO" id="GO:0006888">
    <property type="term" value="P:endoplasmic reticulum to Golgi vesicle-mediated transport"/>
    <property type="evidence" value="ECO:0007669"/>
    <property type="project" value="InterPro"/>
</dbReference>